<evidence type="ECO:0000256" key="1">
    <source>
        <dbReference type="SAM" id="Phobius"/>
    </source>
</evidence>
<dbReference type="Proteomes" id="UP001501442">
    <property type="component" value="Unassembled WGS sequence"/>
</dbReference>
<feature type="transmembrane region" description="Helical" evidence="1">
    <location>
        <begin position="89"/>
        <end position="107"/>
    </location>
</feature>
<protein>
    <submittedName>
        <fullName evidence="2">Uncharacterized protein</fullName>
    </submittedName>
</protein>
<feature type="transmembrane region" description="Helical" evidence="1">
    <location>
        <begin position="114"/>
        <end position="132"/>
    </location>
</feature>
<feature type="transmembrane region" description="Helical" evidence="1">
    <location>
        <begin position="152"/>
        <end position="175"/>
    </location>
</feature>
<feature type="transmembrane region" description="Helical" evidence="1">
    <location>
        <begin position="49"/>
        <end position="69"/>
    </location>
</feature>
<evidence type="ECO:0000313" key="2">
    <source>
        <dbReference type="EMBL" id="GAA4629999.1"/>
    </source>
</evidence>
<organism evidence="2 3">
    <name type="scientific">Actinoallomurus vinaceus</name>
    <dbReference type="NCBI Taxonomy" id="1080074"/>
    <lineage>
        <taxon>Bacteria</taxon>
        <taxon>Bacillati</taxon>
        <taxon>Actinomycetota</taxon>
        <taxon>Actinomycetes</taxon>
        <taxon>Streptosporangiales</taxon>
        <taxon>Thermomonosporaceae</taxon>
        <taxon>Actinoallomurus</taxon>
    </lineage>
</organism>
<accession>A0ABP8UGX4</accession>
<keyword evidence="1" id="KW-0472">Membrane</keyword>
<gene>
    <name evidence="2" type="ORF">GCM10023196_053620</name>
</gene>
<feature type="transmembrane region" description="Helical" evidence="1">
    <location>
        <begin position="187"/>
        <end position="208"/>
    </location>
</feature>
<feature type="transmembrane region" description="Helical" evidence="1">
    <location>
        <begin position="263"/>
        <end position="284"/>
    </location>
</feature>
<sequence length="285" mass="29905">MTIPPTARTRTVAVHGAEEAAHGTAGALTQVFADRARGRWAGLRGIERACLLVGAVLIASGVFHFGVFLVRGGPWEGPVSWRKPTTFGLSFGLTLISITWVASYLTLRPRVRAWLLGVFAADCVLEVAGITVQAWRHVPSHFNTETPLSTAIAMSLAFGGAVLIAVLGTLAVVAFRGRTSGPADLRLALRAGFGLLMAGLATGAAMIAKGEVLIRSGHRQEAYETAGSLKWVHGITLHAVLVLPALAVLLSALGWAPRRRSRAVAIAAALYVAAALTALVISLVR</sequence>
<keyword evidence="3" id="KW-1185">Reference proteome</keyword>
<dbReference type="EMBL" id="BAABHK010000007">
    <property type="protein sequence ID" value="GAA4629999.1"/>
    <property type="molecule type" value="Genomic_DNA"/>
</dbReference>
<proteinExistence type="predicted"/>
<feature type="transmembrane region" description="Helical" evidence="1">
    <location>
        <begin position="235"/>
        <end position="256"/>
    </location>
</feature>
<keyword evidence="1" id="KW-0812">Transmembrane</keyword>
<dbReference type="RefSeq" id="WP_345433757.1">
    <property type="nucleotide sequence ID" value="NZ_BAABHK010000007.1"/>
</dbReference>
<reference evidence="3" key="1">
    <citation type="journal article" date="2019" name="Int. J. Syst. Evol. Microbiol.">
        <title>The Global Catalogue of Microorganisms (GCM) 10K type strain sequencing project: providing services to taxonomists for standard genome sequencing and annotation.</title>
        <authorList>
            <consortium name="The Broad Institute Genomics Platform"/>
            <consortium name="The Broad Institute Genome Sequencing Center for Infectious Disease"/>
            <person name="Wu L."/>
            <person name="Ma J."/>
        </authorList>
    </citation>
    <scope>NUCLEOTIDE SEQUENCE [LARGE SCALE GENOMIC DNA]</scope>
    <source>
        <strain evidence="3">JCM 17939</strain>
    </source>
</reference>
<evidence type="ECO:0000313" key="3">
    <source>
        <dbReference type="Proteomes" id="UP001501442"/>
    </source>
</evidence>
<comment type="caution">
    <text evidence="2">The sequence shown here is derived from an EMBL/GenBank/DDBJ whole genome shotgun (WGS) entry which is preliminary data.</text>
</comment>
<keyword evidence="1" id="KW-1133">Transmembrane helix</keyword>
<name>A0ABP8UGX4_9ACTN</name>